<accession>A0ACD3AZ76</accession>
<dbReference type="Proteomes" id="UP000308600">
    <property type="component" value="Unassembled WGS sequence"/>
</dbReference>
<reference evidence="1 2" key="1">
    <citation type="journal article" date="2019" name="Nat. Ecol. Evol.">
        <title>Megaphylogeny resolves global patterns of mushroom evolution.</title>
        <authorList>
            <person name="Varga T."/>
            <person name="Krizsan K."/>
            <person name="Foldi C."/>
            <person name="Dima B."/>
            <person name="Sanchez-Garcia M."/>
            <person name="Sanchez-Ramirez S."/>
            <person name="Szollosi G.J."/>
            <person name="Szarkandi J.G."/>
            <person name="Papp V."/>
            <person name="Albert L."/>
            <person name="Andreopoulos W."/>
            <person name="Angelini C."/>
            <person name="Antonin V."/>
            <person name="Barry K.W."/>
            <person name="Bougher N.L."/>
            <person name="Buchanan P."/>
            <person name="Buyck B."/>
            <person name="Bense V."/>
            <person name="Catcheside P."/>
            <person name="Chovatia M."/>
            <person name="Cooper J."/>
            <person name="Damon W."/>
            <person name="Desjardin D."/>
            <person name="Finy P."/>
            <person name="Geml J."/>
            <person name="Haridas S."/>
            <person name="Hughes K."/>
            <person name="Justo A."/>
            <person name="Karasinski D."/>
            <person name="Kautmanova I."/>
            <person name="Kiss B."/>
            <person name="Kocsube S."/>
            <person name="Kotiranta H."/>
            <person name="LaButti K.M."/>
            <person name="Lechner B.E."/>
            <person name="Liimatainen K."/>
            <person name="Lipzen A."/>
            <person name="Lukacs Z."/>
            <person name="Mihaltcheva S."/>
            <person name="Morgado L.N."/>
            <person name="Niskanen T."/>
            <person name="Noordeloos M.E."/>
            <person name="Ohm R.A."/>
            <person name="Ortiz-Santana B."/>
            <person name="Ovrebo C."/>
            <person name="Racz N."/>
            <person name="Riley R."/>
            <person name="Savchenko A."/>
            <person name="Shiryaev A."/>
            <person name="Soop K."/>
            <person name="Spirin V."/>
            <person name="Szebenyi C."/>
            <person name="Tomsovsky M."/>
            <person name="Tulloss R.E."/>
            <person name="Uehling J."/>
            <person name="Grigoriev I.V."/>
            <person name="Vagvolgyi C."/>
            <person name="Papp T."/>
            <person name="Martin F.M."/>
            <person name="Miettinen O."/>
            <person name="Hibbett D.S."/>
            <person name="Nagy L.G."/>
        </authorList>
    </citation>
    <scope>NUCLEOTIDE SEQUENCE [LARGE SCALE GENOMIC DNA]</scope>
    <source>
        <strain evidence="1 2">NL-1719</strain>
    </source>
</reference>
<keyword evidence="2" id="KW-1185">Reference proteome</keyword>
<sequence>MFETNRLLQAALALSELLTAKGTPHAFHGSILPAILAESPHSDEICCIVEGGQTQTHPFRRVRDALSGNEDWATTLSPWTNRLHVSYRRLIPPIDIEILPAGEAGPRHLDASTVMQLQGIPFLTISEFLRARLNSWMIRAGEREAHEISYVLTRFWNKVDVNRILEQDMNQFVSKNQAAAPAWTAVKRKYGM</sequence>
<evidence type="ECO:0000313" key="1">
    <source>
        <dbReference type="EMBL" id="TFK70820.1"/>
    </source>
</evidence>
<gene>
    <name evidence="1" type="ORF">BDN72DRAFT_838495</name>
</gene>
<protein>
    <submittedName>
        <fullName evidence="1">Uncharacterized protein</fullName>
    </submittedName>
</protein>
<organism evidence="1 2">
    <name type="scientific">Pluteus cervinus</name>
    <dbReference type="NCBI Taxonomy" id="181527"/>
    <lineage>
        <taxon>Eukaryota</taxon>
        <taxon>Fungi</taxon>
        <taxon>Dikarya</taxon>
        <taxon>Basidiomycota</taxon>
        <taxon>Agaricomycotina</taxon>
        <taxon>Agaricomycetes</taxon>
        <taxon>Agaricomycetidae</taxon>
        <taxon>Agaricales</taxon>
        <taxon>Pluteineae</taxon>
        <taxon>Pluteaceae</taxon>
        <taxon>Pluteus</taxon>
    </lineage>
</organism>
<name>A0ACD3AZ76_9AGAR</name>
<proteinExistence type="predicted"/>
<evidence type="ECO:0000313" key="2">
    <source>
        <dbReference type="Proteomes" id="UP000308600"/>
    </source>
</evidence>
<dbReference type="EMBL" id="ML208307">
    <property type="protein sequence ID" value="TFK70820.1"/>
    <property type="molecule type" value="Genomic_DNA"/>
</dbReference>